<accession>A0A1L3GFW9</accession>
<evidence type="ECO:0008006" key="4">
    <source>
        <dbReference type="Google" id="ProtNLM"/>
    </source>
</evidence>
<reference evidence="2 3" key="1">
    <citation type="journal article" date="2017" name="Genome Announc.">
        <title>Complete Genome Sequences of Two Acetylene-Fermenting Pelobacter acetylenicus Strains.</title>
        <authorList>
            <person name="Sutton J.M."/>
            <person name="Baesman S.M."/>
            <person name="Fierst J.L."/>
            <person name="Poret-Peterson A.T."/>
            <person name="Oremland R.S."/>
            <person name="Dunlap D.S."/>
            <person name="Akob D.M."/>
        </authorList>
    </citation>
    <scope>NUCLEOTIDE SEQUENCE [LARGE SCALE GENOMIC DNA]</scope>
    <source>
        <strain evidence="2 3">DSM 3247</strain>
    </source>
</reference>
<dbReference type="PROSITE" id="PS51257">
    <property type="entry name" value="PROKAR_LIPOPROTEIN"/>
    <property type="match status" value="1"/>
</dbReference>
<keyword evidence="1" id="KW-0175">Coiled coil</keyword>
<evidence type="ECO:0000313" key="3">
    <source>
        <dbReference type="Proteomes" id="UP000182264"/>
    </source>
</evidence>
<dbReference type="OrthoDB" id="5396663at2"/>
<sequence length="335" mass="37207">MVRKGVLDKYATLCGSLLVATLLTLTLGGCGTTLLGGGTPEISSVIWKHRDQYVQVESQDRGVKPTPPNNHPANIPADQLTNILGALEVHFEDQEKPVPVFTFKELEILTPAISQGLAQATPREDVTFAILGIHRGLVSFTHDRSILTGRLFVQDGKLNLIIGRLHEEYDEEKDRRVDPWLPGSRAKSRPLPVLSKPWQVVSIPGLETMQVAGADRQDWLVMTPDPQLWKAAIARKTEAGEAAKAALQEASQVRQESAQMSAEQERLRAEMEALKQELHTIRQTPAAVPVVSQPHQAEPTDSIKNRLRQLQDLRNENLISEAEYQAKRQEILDSL</sequence>
<dbReference type="AlphaFoldDB" id="A0A1L3GFW9"/>
<protein>
    <recommendedName>
        <fullName evidence="4">SHOCT domain-containing protein</fullName>
    </recommendedName>
</protein>
<keyword evidence="3" id="KW-1185">Reference proteome</keyword>
<dbReference type="RefSeq" id="WP_072286711.1">
    <property type="nucleotide sequence ID" value="NZ_CP015455.1"/>
</dbReference>
<organism evidence="2 3">
    <name type="scientific">Syntrophotalea acetylenica</name>
    <name type="common">Pelobacter acetylenicus</name>
    <dbReference type="NCBI Taxonomy" id="29542"/>
    <lineage>
        <taxon>Bacteria</taxon>
        <taxon>Pseudomonadati</taxon>
        <taxon>Thermodesulfobacteriota</taxon>
        <taxon>Desulfuromonadia</taxon>
        <taxon>Desulfuromonadales</taxon>
        <taxon>Syntrophotaleaceae</taxon>
        <taxon>Syntrophotalea</taxon>
    </lineage>
</organism>
<evidence type="ECO:0000256" key="1">
    <source>
        <dbReference type="SAM" id="Coils"/>
    </source>
</evidence>
<dbReference type="Proteomes" id="UP000182264">
    <property type="component" value="Chromosome"/>
</dbReference>
<proteinExistence type="predicted"/>
<gene>
    <name evidence="2" type="ORF">A7E75_07370</name>
</gene>
<dbReference type="EMBL" id="CP015518">
    <property type="protein sequence ID" value="APG24864.1"/>
    <property type="molecule type" value="Genomic_DNA"/>
</dbReference>
<name>A0A1L3GFW9_SYNAC</name>
<evidence type="ECO:0000313" key="2">
    <source>
        <dbReference type="EMBL" id="APG24864.1"/>
    </source>
</evidence>
<dbReference type="KEGG" id="pace:A6070_01330"/>
<feature type="coiled-coil region" evidence="1">
    <location>
        <begin position="243"/>
        <end position="284"/>
    </location>
</feature>